<organism evidence="1 2">
    <name type="scientific">Spiroplasma taiwanense CT-1</name>
    <dbReference type="NCBI Taxonomy" id="1276220"/>
    <lineage>
        <taxon>Bacteria</taxon>
        <taxon>Bacillati</taxon>
        <taxon>Mycoplasmatota</taxon>
        <taxon>Mollicutes</taxon>
        <taxon>Entomoplasmatales</taxon>
        <taxon>Spiroplasmataceae</taxon>
        <taxon>Spiroplasma</taxon>
    </lineage>
</organism>
<dbReference type="STRING" id="1276220.STAIW_v1c07970"/>
<accession>S5MHP1</accession>
<dbReference type="GO" id="GO:0008168">
    <property type="term" value="F:methyltransferase activity"/>
    <property type="evidence" value="ECO:0007669"/>
    <property type="project" value="UniProtKB-KW"/>
</dbReference>
<evidence type="ECO:0000313" key="1">
    <source>
        <dbReference type="EMBL" id="AGR41385.1"/>
    </source>
</evidence>
<proteinExistence type="predicted"/>
<dbReference type="PATRIC" id="fig|1276220.3.peg.814"/>
<sequence>MPTDFNVGSEYTNSYTINNQFIEIKNYAKLINWVEQYTINEIGYFIDNKLVEKQEFRLNWYGVEEFSQILTKIRYKKQNILLNYGSKINTSVKTITFVYKK</sequence>
<dbReference type="AlphaFoldDB" id="S5MHP1"/>
<evidence type="ECO:0000313" key="2">
    <source>
        <dbReference type="Proteomes" id="UP000014984"/>
    </source>
</evidence>
<protein>
    <submittedName>
        <fullName evidence="1">Methyltransferase</fullName>
    </submittedName>
</protein>
<dbReference type="KEGG" id="stai:STAIW_v1c07970"/>
<dbReference type="RefSeq" id="WP_020834524.1">
    <property type="nucleotide sequence ID" value="NC_021846.1"/>
</dbReference>
<name>S5MHP1_9MOLU</name>
<dbReference type="GO" id="GO:0032259">
    <property type="term" value="P:methylation"/>
    <property type="evidence" value="ECO:0007669"/>
    <property type="project" value="UniProtKB-KW"/>
</dbReference>
<keyword evidence="2" id="KW-1185">Reference proteome</keyword>
<dbReference type="HOGENOM" id="CLU_2289914_0_0_14"/>
<dbReference type="eggNOG" id="COG2263">
    <property type="taxonomic scope" value="Bacteria"/>
</dbReference>
<dbReference type="OrthoDB" id="9804312at2"/>
<gene>
    <name evidence="1" type="ORF">STAIW_v1c07970</name>
</gene>
<reference evidence="1 2" key="1">
    <citation type="journal article" date="2013" name="Genome Biol. Evol.">
        <title>Comparison of metabolic capacities and inference of gene content evolution in mosquito-associated Spiroplasma diminutum and S. taiwanense.</title>
        <authorList>
            <person name="Lo W.S."/>
            <person name="Ku C."/>
            <person name="Chen L.L."/>
            <person name="Chang T.H."/>
            <person name="Kuo C.H."/>
        </authorList>
    </citation>
    <scope>NUCLEOTIDE SEQUENCE [LARGE SCALE GENOMIC DNA]</scope>
    <source>
        <strain evidence="1">CT-1</strain>
    </source>
</reference>
<dbReference type="EMBL" id="CP005074">
    <property type="protein sequence ID" value="AGR41385.1"/>
    <property type="molecule type" value="Genomic_DNA"/>
</dbReference>
<dbReference type="Proteomes" id="UP000014984">
    <property type="component" value="Chromosome"/>
</dbReference>
<keyword evidence="1" id="KW-0489">Methyltransferase</keyword>
<keyword evidence="1" id="KW-0808">Transferase</keyword>